<dbReference type="Proteomes" id="UP000678499">
    <property type="component" value="Unassembled WGS sequence"/>
</dbReference>
<gene>
    <name evidence="1" type="ORF">NMOB1V02_LOCUS5395</name>
</gene>
<accession>A0A7R9BNC0</accession>
<sequence length="268" mass="30817">MNADKVLNAEKDYFVVFYGQTRFERPHEIVADSLQGFYIRFFFVEKLVHRRIKHWCEDGGILSLPKATQLQHPAETSPENLLHFQVQEAGSSYNSWSMRWKREPTDDLAWSSPWETVQSTSSETSKLLNKEKLHDPEISEKNNCDSFAYSVNCSKSSGRKRTLSSIPSTLLHLCIELNKKACGGCRRPKQRSSSIQLKPDPKTCWISEAIGELQQILGAKKNAFVHPEEKNKSFIDPFLLNNDDDVAHKPQRRIEIQIIDKINKLAQE</sequence>
<protein>
    <submittedName>
        <fullName evidence="1">Uncharacterized protein</fullName>
    </submittedName>
</protein>
<evidence type="ECO:0000313" key="2">
    <source>
        <dbReference type="Proteomes" id="UP000678499"/>
    </source>
</evidence>
<organism evidence="1">
    <name type="scientific">Notodromas monacha</name>
    <dbReference type="NCBI Taxonomy" id="399045"/>
    <lineage>
        <taxon>Eukaryota</taxon>
        <taxon>Metazoa</taxon>
        <taxon>Ecdysozoa</taxon>
        <taxon>Arthropoda</taxon>
        <taxon>Crustacea</taxon>
        <taxon>Oligostraca</taxon>
        <taxon>Ostracoda</taxon>
        <taxon>Podocopa</taxon>
        <taxon>Podocopida</taxon>
        <taxon>Cypridocopina</taxon>
        <taxon>Cypridoidea</taxon>
        <taxon>Cyprididae</taxon>
        <taxon>Notodromas</taxon>
    </lineage>
</organism>
<evidence type="ECO:0000313" key="1">
    <source>
        <dbReference type="EMBL" id="CAD7277667.1"/>
    </source>
</evidence>
<proteinExistence type="predicted"/>
<dbReference type="AlphaFoldDB" id="A0A7R9BNC0"/>
<name>A0A7R9BNC0_9CRUS</name>
<keyword evidence="2" id="KW-1185">Reference proteome</keyword>
<dbReference type="EMBL" id="CAJPEX010000972">
    <property type="protein sequence ID" value="CAG0917819.1"/>
    <property type="molecule type" value="Genomic_DNA"/>
</dbReference>
<reference evidence="1" key="1">
    <citation type="submission" date="2020-11" db="EMBL/GenBank/DDBJ databases">
        <authorList>
            <person name="Tran Van P."/>
        </authorList>
    </citation>
    <scope>NUCLEOTIDE SEQUENCE</scope>
</reference>
<dbReference type="EMBL" id="OA883009">
    <property type="protein sequence ID" value="CAD7277667.1"/>
    <property type="molecule type" value="Genomic_DNA"/>
</dbReference>